<sequence>MTTTSVLSYLAVACSVLVTAQLIAAQASSYEQTQALGNKAATTMKNTVSQSLSQISAAAAGLAKNDAIVSDATSRIEAAEKDGKAAIDSAVATAKTDYVKAGADQTAVNAAGVKAETAINAALAAAVSSINAAKDAAITAIHAN</sequence>
<keyword evidence="3" id="KW-1185">Reference proteome</keyword>
<keyword evidence="1" id="KW-0732">Signal</keyword>
<dbReference type="AlphaFoldDB" id="A0AAD4MZQ4"/>
<reference evidence="2" key="1">
    <citation type="submission" date="2022-01" db="EMBL/GenBank/DDBJ databases">
        <title>Genome Sequence Resource for Two Populations of Ditylenchus destructor, the Migratory Endoparasitic Phytonematode.</title>
        <authorList>
            <person name="Zhang H."/>
            <person name="Lin R."/>
            <person name="Xie B."/>
        </authorList>
    </citation>
    <scope>NUCLEOTIDE SEQUENCE</scope>
    <source>
        <strain evidence="2">BazhouSP</strain>
    </source>
</reference>
<evidence type="ECO:0000313" key="3">
    <source>
        <dbReference type="Proteomes" id="UP001201812"/>
    </source>
</evidence>
<comment type="caution">
    <text evidence="2">The sequence shown here is derived from an EMBL/GenBank/DDBJ whole genome shotgun (WGS) entry which is preliminary data.</text>
</comment>
<proteinExistence type="predicted"/>
<gene>
    <name evidence="2" type="ORF">DdX_12912</name>
</gene>
<dbReference type="EMBL" id="JAKKPZ010000046">
    <property type="protein sequence ID" value="KAI1706701.1"/>
    <property type="molecule type" value="Genomic_DNA"/>
</dbReference>
<accession>A0AAD4MZQ4</accession>
<organism evidence="2 3">
    <name type="scientific">Ditylenchus destructor</name>
    <dbReference type="NCBI Taxonomy" id="166010"/>
    <lineage>
        <taxon>Eukaryota</taxon>
        <taxon>Metazoa</taxon>
        <taxon>Ecdysozoa</taxon>
        <taxon>Nematoda</taxon>
        <taxon>Chromadorea</taxon>
        <taxon>Rhabditida</taxon>
        <taxon>Tylenchina</taxon>
        <taxon>Tylenchomorpha</taxon>
        <taxon>Sphaerularioidea</taxon>
        <taxon>Anguinidae</taxon>
        <taxon>Anguininae</taxon>
        <taxon>Ditylenchus</taxon>
    </lineage>
</organism>
<evidence type="ECO:0000313" key="2">
    <source>
        <dbReference type="EMBL" id="KAI1706701.1"/>
    </source>
</evidence>
<feature type="signal peptide" evidence="1">
    <location>
        <begin position="1"/>
        <end position="20"/>
    </location>
</feature>
<evidence type="ECO:0000256" key="1">
    <source>
        <dbReference type="SAM" id="SignalP"/>
    </source>
</evidence>
<feature type="chain" id="PRO_5042173680" evidence="1">
    <location>
        <begin position="21"/>
        <end position="144"/>
    </location>
</feature>
<name>A0AAD4MZQ4_9BILA</name>
<protein>
    <submittedName>
        <fullName evidence="2">Uncharacterized protein</fullName>
    </submittedName>
</protein>
<dbReference type="Proteomes" id="UP001201812">
    <property type="component" value="Unassembled WGS sequence"/>
</dbReference>